<keyword evidence="4" id="KW-1185">Reference proteome</keyword>
<dbReference type="OrthoDB" id="9763644at2"/>
<organism evidence="3 4">
    <name type="scientific">Parachlamydia acanthamoebae (strain UV7)</name>
    <dbReference type="NCBI Taxonomy" id="765952"/>
    <lineage>
        <taxon>Bacteria</taxon>
        <taxon>Pseudomonadati</taxon>
        <taxon>Chlamydiota</taxon>
        <taxon>Chlamydiia</taxon>
        <taxon>Parachlamydiales</taxon>
        <taxon>Parachlamydiaceae</taxon>
        <taxon>Parachlamydia</taxon>
    </lineage>
</organism>
<dbReference type="GO" id="GO:0016787">
    <property type="term" value="F:hydrolase activity"/>
    <property type="evidence" value="ECO:0007669"/>
    <property type="project" value="UniProtKB-KW"/>
</dbReference>
<dbReference type="AlphaFoldDB" id="F8KWY9"/>
<name>F8KWY9_PARAV</name>
<dbReference type="InterPro" id="IPR014818">
    <property type="entry name" value="Phage/plasmid_primase_P4_C"/>
</dbReference>
<reference evidence="3 4" key="2">
    <citation type="journal article" date="2011" name="Mol. Biol. Evol.">
        <title>Unity in variety--the pan-genome of the Chlamydiae.</title>
        <authorList>
            <person name="Collingro A."/>
            <person name="Tischler P."/>
            <person name="Weinmaier T."/>
            <person name="Penz T."/>
            <person name="Heinz E."/>
            <person name="Brunham R.C."/>
            <person name="Read T.D."/>
            <person name="Bavoil P.M."/>
            <person name="Sachse K."/>
            <person name="Kahane S."/>
            <person name="Friedman M.G."/>
            <person name="Rattei T."/>
            <person name="Myers G.S."/>
            <person name="Horn M."/>
        </authorList>
    </citation>
    <scope>NUCLEOTIDE SEQUENCE [LARGE SCALE GENOMIC DNA]</scope>
    <source>
        <strain evidence="4">UV7</strain>
    </source>
</reference>
<evidence type="ECO:0000259" key="2">
    <source>
        <dbReference type="Pfam" id="PF08706"/>
    </source>
</evidence>
<sequence>MKRKIHELMDDKKITKFSVESVLDITKTEIFMAKHQFDIDTRAINCLNGELHLKEGTWHLQPHDKHNYRTTQIPIAYDPQATAPRFEQFLEEIFQGDEDTEERKITVCELLGYSLLTSCEFEKFVILLGNGSNGKSVLLHVVEYLVGTSHVSAVQPLPI</sequence>
<dbReference type="EMBL" id="FR872580">
    <property type="protein sequence ID" value="CCB86748.1"/>
    <property type="molecule type" value="Genomic_DNA"/>
</dbReference>
<dbReference type="RefSeq" id="WP_006341241.1">
    <property type="nucleotide sequence ID" value="NC_015702.1"/>
</dbReference>
<reference key="1">
    <citation type="journal article" date="2011" name="Mol. Biol. Evol.">
        <title>Unity in variety -- the pan-genome of the Chlamydiae.</title>
        <authorList>
            <person name="Collingro A."/>
            <person name="Tischler P."/>
            <person name="Weinmaier T."/>
            <person name="Penz T."/>
            <person name="Heinz E."/>
            <person name="Brunham R.C."/>
            <person name="Read T.D."/>
            <person name="Bavoil P.M."/>
            <person name="Sachse K."/>
            <person name="Kahane S."/>
            <person name="Friedman M.G."/>
            <person name="Rattei T."/>
            <person name="Myers G.S.A."/>
            <person name="Horn M."/>
        </authorList>
    </citation>
    <scope>NUCLEOTIDE SEQUENCE</scope>
    <source>
        <strain>UV7</strain>
    </source>
</reference>
<evidence type="ECO:0000313" key="4">
    <source>
        <dbReference type="Proteomes" id="UP000000495"/>
    </source>
</evidence>
<accession>F8KWY9</accession>
<dbReference type="STRING" id="765952.PUV_17980"/>
<dbReference type="Proteomes" id="UP000000495">
    <property type="component" value="Chromosome"/>
</dbReference>
<feature type="domain" description="Bacteriophage/plasmid primase P4 C-terminal" evidence="2">
    <location>
        <begin position="14"/>
        <end position="95"/>
    </location>
</feature>
<evidence type="ECO:0000313" key="3">
    <source>
        <dbReference type="EMBL" id="CCB86748.1"/>
    </source>
</evidence>
<keyword evidence="1" id="KW-0378">Hydrolase</keyword>
<dbReference type="PANTHER" id="PTHR35372:SF2">
    <property type="entry name" value="SF3 HELICASE DOMAIN-CONTAINING PROTEIN"/>
    <property type="match status" value="1"/>
</dbReference>
<dbReference type="Pfam" id="PF08706">
    <property type="entry name" value="D5_N"/>
    <property type="match status" value="1"/>
</dbReference>
<proteinExistence type="predicted"/>
<dbReference type="InterPro" id="IPR051620">
    <property type="entry name" value="ORF904-like_C"/>
</dbReference>
<evidence type="ECO:0000256" key="1">
    <source>
        <dbReference type="ARBA" id="ARBA00022801"/>
    </source>
</evidence>
<dbReference type="HOGENOM" id="CLU_1659061_0_0_0"/>
<dbReference type="KEGG" id="puv:PUV_17980"/>
<dbReference type="eggNOG" id="COG3378">
    <property type="taxonomic scope" value="Bacteria"/>
</dbReference>
<gene>
    <name evidence="3" type="ordered locus">PUV_17980</name>
</gene>
<protein>
    <recommendedName>
        <fullName evidence="2">Bacteriophage/plasmid primase P4 C-terminal domain-containing protein</fullName>
    </recommendedName>
</protein>
<dbReference type="PANTHER" id="PTHR35372">
    <property type="entry name" value="ATP BINDING PROTEIN-RELATED"/>
    <property type="match status" value="1"/>
</dbReference>